<feature type="region of interest" description="Disordered" evidence="1">
    <location>
        <begin position="12"/>
        <end position="44"/>
    </location>
</feature>
<evidence type="ECO:0000313" key="2">
    <source>
        <dbReference type="EMBL" id="RZC74212.1"/>
    </source>
</evidence>
<reference evidence="2 3" key="1">
    <citation type="journal article" date="2018" name="Science">
        <title>The opium poppy genome and morphinan production.</title>
        <authorList>
            <person name="Guo L."/>
            <person name="Winzer T."/>
            <person name="Yang X."/>
            <person name="Li Y."/>
            <person name="Ning Z."/>
            <person name="He Z."/>
            <person name="Teodor R."/>
            <person name="Lu Y."/>
            <person name="Bowser T.A."/>
            <person name="Graham I.A."/>
            <person name="Ye K."/>
        </authorList>
    </citation>
    <scope>NUCLEOTIDE SEQUENCE [LARGE SCALE GENOMIC DNA]</scope>
    <source>
        <strain evidence="3">cv. HN1</strain>
        <tissue evidence="2">Leaves</tissue>
    </source>
</reference>
<keyword evidence="3" id="KW-1185">Reference proteome</keyword>
<dbReference type="EMBL" id="CM010722">
    <property type="protein sequence ID" value="RZC74212.1"/>
    <property type="molecule type" value="Genomic_DNA"/>
</dbReference>
<dbReference type="AlphaFoldDB" id="A0A4Y7KP92"/>
<proteinExistence type="predicted"/>
<name>A0A4Y7KP92_PAPSO</name>
<dbReference type="Gramene" id="RZC74212">
    <property type="protein sequence ID" value="RZC74212"/>
    <property type="gene ID" value="C5167_049690"/>
</dbReference>
<accession>A0A4Y7KP92</accession>
<feature type="compositionally biased region" description="Polar residues" evidence="1">
    <location>
        <begin position="20"/>
        <end position="39"/>
    </location>
</feature>
<organism evidence="2 3">
    <name type="scientific">Papaver somniferum</name>
    <name type="common">Opium poppy</name>
    <dbReference type="NCBI Taxonomy" id="3469"/>
    <lineage>
        <taxon>Eukaryota</taxon>
        <taxon>Viridiplantae</taxon>
        <taxon>Streptophyta</taxon>
        <taxon>Embryophyta</taxon>
        <taxon>Tracheophyta</taxon>
        <taxon>Spermatophyta</taxon>
        <taxon>Magnoliopsida</taxon>
        <taxon>Ranunculales</taxon>
        <taxon>Papaveraceae</taxon>
        <taxon>Papaveroideae</taxon>
        <taxon>Papaver</taxon>
    </lineage>
</organism>
<dbReference type="Proteomes" id="UP000316621">
    <property type="component" value="Chromosome 8"/>
</dbReference>
<gene>
    <name evidence="2" type="ORF">C5167_049690</name>
</gene>
<sequence>MQVLRQQLQKVLTEGGDRSVTPQHNRNNYQSANPSATKPSPTPMDHFTVHTLKYPSKLRLFLWIVIEEGFITFTLRIDHHHTINNYWASGNCCALHQLWIQTPGSRNNKDCDETGNMD</sequence>
<evidence type="ECO:0000256" key="1">
    <source>
        <dbReference type="SAM" id="MobiDB-lite"/>
    </source>
</evidence>
<evidence type="ECO:0000313" key="3">
    <source>
        <dbReference type="Proteomes" id="UP000316621"/>
    </source>
</evidence>
<protein>
    <submittedName>
        <fullName evidence="2">Uncharacterized protein</fullName>
    </submittedName>
</protein>